<evidence type="ECO:0000256" key="1">
    <source>
        <dbReference type="SAM" id="Phobius"/>
    </source>
</evidence>
<sequence>MHSTDATPTPSPVQTARFADGPDCVLINPDLTPRDWRAARLRAALHPATVLCGLAGVALAAVAILAGAGTGFVGASACAAGILMAVTAVLVGRRRACRPLIHVAATAEGRAAGMFLRSRALTSDKAQQRTVRSLMQAVAEVHASPARPWLDPAMPVQLHRVAWHVLTFLHRTAPARALLDELAGLHEQEPAEIAAARRAVTAADAALDDVSCHAHACASLVRAWEAKLRHADLATRAAATTDTLPRTEELALACSAAAELPPAVFASITAARDLTSAGAFVWEHPPHTWPSSSTRGGLS</sequence>
<keyword evidence="1" id="KW-0812">Transmembrane</keyword>
<feature type="transmembrane region" description="Helical" evidence="1">
    <location>
        <begin position="72"/>
        <end position="92"/>
    </location>
</feature>
<reference evidence="2 3" key="1">
    <citation type="submission" date="2020-08" db="EMBL/GenBank/DDBJ databases">
        <title>Sequencing the genomes of 1000 actinobacteria strains.</title>
        <authorList>
            <person name="Klenk H.-P."/>
        </authorList>
    </citation>
    <scope>NUCLEOTIDE SEQUENCE [LARGE SCALE GENOMIC DNA]</scope>
    <source>
        <strain evidence="2 3">DSM 45267</strain>
    </source>
</reference>
<proteinExistence type="predicted"/>
<dbReference type="EMBL" id="JACIBS010000013">
    <property type="protein sequence ID" value="MBB3666212.1"/>
    <property type="molecule type" value="Genomic_DNA"/>
</dbReference>
<keyword evidence="3" id="KW-1185">Reference proteome</keyword>
<dbReference type="AlphaFoldDB" id="A0A839XQX5"/>
<comment type="caution">
    <text evidence="2">The sequence shown here is derived from an EMBL/GenBank/DDBJ whole genome shotgun (WGS) entry which is preliminary data.</text>
</comment>
<gene>
    <name evidence="2" type="ORF">FB384_005173</name>
</gene>
<accession>A0A839XQX5</accession>
<evidence type="ECO:0000313" key="2">
    <source>
        <dbReference type="EMBL" id="MBB3666212.1"/>
    </source>
</evidence>
<dbReference type="RefSeq" id="WP_183787389.1">
    <property type="nucleotide sequence ID" value="NZ_JACIBS010000013.1"/>
</dbReference>
<keyword evidence="1" id="KW-1133">Transmembrane helix</keyword>
<feature type="transmembrane region" description="Helical" evidence="1">
    <location>
        <begin position="44"/>
        <end position="66"/>
    </location>
</feature>
<protein>
    <submittedName>
        <fullName evidence="2">Uncharacterized protein</fullName>
    </submittedName>
</protein>
<keyword evidence="1" id="KW-0472">Membrane</keyword>
<evidence type="ECO:0000313" key="3">
    <source>
        <dbReference type="Proteomes" id="UP000564573"/>
    </source>
</evidence>
<name>A0A839XQX5_9PSEU</name>
<dbReference type="Proteomes" id="UP000564573">
    <property type="component" value="Unassembled WGS sequence"/>
</dbReference>
<organism evidence="2 3">
    <name type="scientific">Prauserella sediminis</name>
    <dbReference type="NCBI Taxonomy" id="577680"/>
    <lineage>
        <taxon>Bacteria</taxon>
        <taxon>Bacillati</taxon>
        <taxon>Actinomycetota</taxon>
        <taxon>Actinomycetes</taxon>
        <taxon>Pseudonocardiales</taxon>
        <taxon>Pseudonocardiaceae</taxon>
        <taxon>Prauserella</taxon>
        <taxon>Prauserella salsuginis group</taxon>
    </lineage>
</organism>